<feature type="compositionally biased region" description="Low complexity" evidence="7">
    <location>
        <begin position="1"/>
        <end position="17"/>
    </location>
</feature>
<evidence type="ECO:0000256" key="4">
    <source>
        <dbReference type="ARBA" id="ARBA00023136"/>
    </source>
</evidence>
<feature type="compositionally biased region" description="Low complexity" evidence="7">
    <location>
        <begin position="30"/>
        <end position="68"/>
    </location>
</feature>
<protein>
    <recommendedName>
        <fullName evidence="3">BLOC-1-related complex subunit 5</fullName>
    </recommendedName>
</protein>
<dbReference type="GO" id="GO:0099078">
    <property type="term" value="C:BORC complex"/>
    <property type="evidence" value="ECO:0007669"/>
    <property type="project" value="TreeGrafter"/>
</dbReference>
<dbReference type="CDD" id="cd22789">
    <property type="entry name" value="BORCS5-like"/>
    <property type="match status" value="1"/>
</dbReference>
<evidence type="ECO:0000256" key="7">
    <source>
        <dbReference type="SAM" id="MobiDB-lite"/>
    </source>
</evidence>
<comment type="similarity">
    <text evidence="2">Belongs to the BORCS5 family.</text>
</comment>
<evidence type="ECO:0000313" key="8">
    <source>
        <dbReference type="Proteomes" id="UP000515146"/>
    </source>
</evidence>
<organism evidence="8 9">
    <name type="scientific">Dermatophagoides pteronyssinus</name>
    <name type="common">European house dust mite</name>
    <dbReference type="NCBI Taxonomy" id="6956"/>
    <lineage>
        <taxon>Eukaryota</taxon>
        <taxon>Metazoa</taxon>
        <taxon>Ecdysozoa</taxon>
        <taxon>Arthropoda</taxon>
        <taxon>Chelicerata</taxon>
        <taxon>Arachnida</taxon>
        <taxon>Acari</taxon>
        <taxon>Acariformes</taxon>
        <taxon>Sarcoptiformes</taxon>
        <taxon>Astigmata</taxon>
        <taxon>Psoroptidia</taxon>
        <taxon>Analgoidea</taxon>
        <taxon>Pyroglyphidae</taxon>
        <taxon>Dermatophagoidinae</taxon>
        <taxon>Dermatophagoides</taxon>
    </lineage>
</organism>
<dbReference type="PANTHER" id="PTHR31634:SF2">
    <property type="entry name" value="BLOC-1-RELATED COMPLEX SUBUNIT 5"/>
    <property type="match status" value="1"/>
</dbReference>
<dbReference type="PANTHER" id="PTHR31634">
    <property type="entry name" value="BLOC-1-RELATED COMPLEX SUBUNIT 5"/>
    <property type="match status" value="1"/>
</dbReference>
<dbReference type="RefSeq" id="XP_027206193.1">
    <property type="nucleotide sequence ID" value="XM_027350392.1"/>
</dbReference>
<reference evidence="9" key="1">
    <citation type="submission" date="2025-08" db="UniProtKB">
        <authorList>
            <consortium name="RefSeq"/>
        </authorList>
    </citation>
    <scope>IDENTIFICATION</scope>
    <source>
        <strain evidence="9">Airmid</strain>
    </source>
</reference>
<keyword evidence="8" id="KW-1185">Reference proteome</keyword>
<dbReference type="Pfam" id="PF10158">
    <property type="entry name" value="LOH1CR12"/>
    <property type="match status" value="1"/>
</dbReference>
<name>A0A6P6YKW2_DERPT</name>
<evidence type="ECO:0000313" key="9">
    <source>
        <dbReference type="RefSeq" id="XP_027206193.1"/>
    </source>
</evidence>
<dbReference type="GO" id="GO:1903744">
    <property type="term" value="P:positive regulation of anterograde synaptic vesicle transport"/>
    <property type="evidence" value="ECO:0007669"/>
    <property type="project" value="TreeGrafter"/>
</dbReference>
<evidence type="ECO:0000256" key="5">
    <source>
        <dbReference type="ARBA" id="ARBA00023228"/>
    </source>
</evidence>
<dbReference type="GO" id="GO:0098574">
    <property type="term" value="C:cytoplasmic side of lysosomal membrane"/>
    <property type="evidence" value="ECO:0007669"/>
    <property type="project" value="TreeGrafter"/>
</dbReference>
<dbReference type="Proteomes" id="UP000515146">
    <property type="component" value="Unplaced"/>
</dbReference>
<accession>A0A6P6YKW2</accession>
<dbReference type="GO" id="GO:0032418">
    <property type="term" value="P:lysosome localization"/>
    <property type="evidence" value="ECO:0007669"/>
    <property type="project" value="InterPro"/>
</dbReference>
<feature type="compositionally biased region" description="Basic residues" evidence="7">
    <location>
        <begin position="18"/>
        <end position="29"/>
    </location>
</feature>
<keyword evidence="6" id="KW-0449">Lipoprotein</keyword>
<dbReference type="GO" id="GO:0072384">
    <property type="term" value="P:organelle transport along microtubule"/>
    <property type="evidence" value="ECO:0007669"/>
    <property type="project" value="TreeGrafter"/>
</dbReference>
<comment type="subcellular location">
    <subcellularLocation>
        <location evidence="1">Lysosome membrane</location>
        <topology evidence="1">Lipid-anchor</topology>
        <orientation evidence="1">Cytoplasmic side</orientation>
    </subcellularLocation>
</comment>
<dbReference type="OrthoDB" id="10035640at2759"/>
<evidence type="ECO:0000256" key="3">
    <source>
        <dbReference type="ARBA" id="ARBA00022300"/>
    </source>
</evidence>
<evidence type="ECO:0000256" key="2">
    <source>
        <dbReference type="ARBA" id="ARBA00010235"/>
    </source>
</evidence>
<gene>
    <name evidence="9" type="primary">LOC113799703</name>
</gene>
<keyword evidence="5" id="KW-0458">Lysosome</keyword>
<dbReference type="KEGG" id="dpte:113799703"/>
<dbReference type="OMA" id="RCENDIE"/>
<proteinExistence type="inferred from homology"/>
<dbReference type="GO" id="GO:0030672">
    <property type="term" value="C:synaptic vesicle membrane"/>
    <property type="evidence" value="ECO:0007669"/>
    <property type="project" value="TreeGrafter"/>
</dbReference>
<evidence type="ECO:0000256" key="1">
    <source>
        <dbReference type="ARBA" id="ARBA00004122"/>
    </source>
</evidence>
<dbReference type="InterPro" id="IPR018780">
    <property type="entry name" value="TBORCS5"/>
</dbReference>
<feature type="region of interest" description="Disordered" evidence="7">
    <location>
        <begin position="1"/>
        <end position="90"/>
    </location>
</feature>
<dbReference type="InParanoid" id="A0A6P6YKW2"/>
<dbReference type="AlphaFoldDB" id="A0A6P6YKW2"/>
<dbReference type="GeneID" id="113799703"/>
<keyword evidence="4" id="KW-0472">Membrane</keyword>
<evidence type="ECO:0000256" key="6">
    <source>
        <dbReference type="ARBA" id="ARBA00023288"/>
    </source>
</evidence>
<sequence>MGSQLTKTSGSSSSTSTSHHHQQQFHHRQPQQQQQQSLSNYQSLRSSPIHTAQQQQQQQSSKTQIEQQRSIPKNIVIVNRGPNKDPNNSKDIFTKLPSEPLLKPLIPIGQLSTNFIVTAVGNQPRLSVLPFVEIGRLFDQNLKQAAETVANEQQKIIERIRLFEQQSIKLSQNYSQDKQRRLNKTVENFGKFDEIRSLIDRCENDIENLLTTFAKLNSALPESLCLENFQSPN</sequence>